<organism evidence="1 2">
    <name type="scientific">Vibrio sagamiensis NBRC 104589</name>
    <dbReference type="NCBI Taxonomy" id="1219064"/>
    <lineage>
        <taxon>Bacteria</taxon>
        <taxon>Pseudomonadati</taxon>
        <taxon>Pseudomonadota</taxon>
        <taxon>Gammaproteobacteria</taxon>
        <taxon>Vibrionales</taxon>
        <taxon>Vibrionaceae</taxon>
        <taxon>Vibrio</taxon>
    </lineage>
</organism>
<evidence type="ECO:0000313" key="2">
    <source>
        <dbReference type="Proteomes" id="UP000321922"/>
    </source>
</evidence>
<accession>A0A511QA34</accession>
<dbReference type="RefSeq" id="WP_050567269.1">
    <property type="nucleotide sequence ID" value="NZ_BAOJ01000017.1"/>
</dbReference>
<sequence>MSPKLNSYSLMLKLSLFSWLLVSFMPVINAHSSAAGVWASLCTINGFQLVKIEDGNLQPQYSKPCPFAHFSNFHHSELPTNSLSTQQTPIPVEGYTYLSLNVRFKNPIPRAPPFDLKLNNLFRINKTIS</sequence>
<dbReference type="OrthoDB" id="5900364at2"/>
<proteinExistence type="predicted"/>
<dbReference type="Proteomes" id="UP000321922">
    <property type="component" value="Unassembled WGS sequence"/>
</dbReference>
<name>A0A511QA34_9VIBR</name>
<keyword evidence="2" id="KW-1185">Reference proteome</keyword>
<reference evidence="1 2" key="1">
    <citation type="submission" date="2019-07" db="EMBL/GenBank/DDBJ databases">
        <title>Whole genome shotgun sequence of Vibrio sagamiensis NBRC 104589.</title>
        <authorList>
            <person name="Hosoyama A."/>
            <person name="Uohara A."/>
            <person name="Ohji S."/>
            <person name="Ichikawa N."/>
        </authorList>
    </citation>
    <scope>NUCLEOTIDE SEQUENCE [LARGE SCALE GENOMIC DNA]</scope>
    <source>
        <strain evidence="1 2">NBRC 104589</strain>
    </source>
</reference>
<dbReference type="AlphaFoldDB" id="A0A511QA34"/>
<protein>
    <recommendedName>
        <fullName evidence="3">DUF2946 domain-containing protein</fullName>
    </recommendedName>
</protein>
<comment type="caution">
    <text evidence="1">The sequence shown here is derived from an EMBL/GenBank/DDBJ whole genome shotgun (WGS) entry which is preliminary data.</text>
</comment>
<evidence type="ECO:0000313" key="1">
    <source>
        <dbReference type="EMBL" id="GEM74126.1"/>
    </source>
</evidence>
<evidence type="ECO:0008006" key="3">
    <source>
        <dbReference type="Google" id="ProtNLM"/>
    </source>
</evidence>
<gene>
    <name evidence="1" type="ORF">VSA01S_02380</name>
</gene>
<dbReference type="EMBL" id="BJXJ01000001">
    <property type="protein sequence ID" value="GEM74126.1"/>
    <property type="molecule type" value="Genomic_DNA"/>
</dbReference>